<comment type="caution">
    <text evidence="1">The sequence shown here is derived from an EMBL/GenBank/DDBJ whole genome shotgun (WGS) entry which is preliminary data.</text>
</comment>
<sequence>MNLDGLLIMARLGWLVGIVLLQITNLAHAGELTPFENKYSAKLYGFTIDVTSKLNAQADGIFEFSFDANSTLGRVTETSQFKWNSAEDFATPLQYHYKRTGVGKNKEQILNFDWAKNEVINTKNDARMALDASKKIQDSLSYQLQLRQDLMAKKKNLSYLITNAKKNKEYKFEIVGDEVLDTPLGKVNTVKIKRVQTSDERETYAWFAKDFQYLLVRLQQEENGSAYTIYISKASLNGKAIEHF</sequence>
<organism evidence="1 2">
    <name type="scientific">Cellvibrio zantedeschiae</name>
    <dbReference type="NCBI Taxonomy" id="1237077"/>
    <lineage>
        <taxon>Bacteria</taxon>
        <taxon>Pseudomonadati</taxon>
        <taxon>Pseudomonadota</taxon>
        <taxon>Gammaproteobacteria</taxon>
        <taxon>Cellvibrionales</taxon>
        <taxon>Cellvibrionaceae</taxon>
        <taxon>Cellvibrio</taxon>
    </lineage>
</organism>
<dbReference type="Pfam" id="PF11306">
    <property type="entry name" value="DUF3108"/>
    <property type="match status" value="1"/>
</dbReference>
<protein>
    <submittedName>
        <fullName evidence="1">Dehydrogenase</fullName>
    </submittedName>
</protein>
<gene>
    <name evidence="1" type="ORF">GCM10011613_08070</name>
</gene>
<dbReference type="InterPro" id="IPR021457">
    <property type="entry name" value="DUF3108"/>
</dbReference>
<accession>A0ABQ3ASJ9</accession>
<reference evidence="2" key="1">
    <citation type="journal article" date="2019" name="Int. J. Syst. Evol. Microbiol.">
        <title>The Global Catalogue of Microorganisms (GCM) 10K type strain sequencing project: providing services to taxonomists for standard genome sequencing and annotation.</title>
        <authorList>
            <consortium name="The Broad Institute Genomics Platform"/>
            <consortium name="The Broad Institute Genome Sequencing Center for Infectious Disease"/>
            <person name="Wu L."/>
            <person name="Ma J."/>
        </authorList>
    </citation>
    <scope>NUCLEOTIDE SEQUENCE [LARGE SCALE GENOMIC DNA]</scope>
    <source>
        <strain evidence="2">KCTC 32239</strain>
    </source>
</reference>
<evidence type="ECO:0000313" key="2">
    <source>
        <dbReference type="Proteomes" id="UP000619761"/>
    </source>
</evidence>
<evidence type="ECO:0000313" key="1">
    <source>
        <dbReference type="EMBL" id="GGY66513.1"/>
    </source>
</evidence>
<proteinExistence type="predicted"/>
<keyword evidence="2" id="KW-1185">Reference proteome</keyword>
<dbReference type="EMBL" id="BMYZ01000001">
    <property type="protein sequence ID" value="GGY66513.1"/>
    <property type="molecule type" value="Genomic_DNA"/>
</dbReference>
<name>A0ABQ3ASJ9_9GAMM</name>
<dbReference type="Proteomes" id="UP000619761">
    <property type="component" value="Unassembled WGS sequence"/>
</dbReference>